<dbReference type="Proteomes" id="UP000834611">
    <property type="component" value="Unassembled WGS sequence"/>
</dbReference>
<feature type="chain" id="PRO_5040355497" evidence="2">
    <location>
        <begin position="22"/>
        <end position="224"/>
    </location>
</feature>
<protein>
    <submittedName>
        <fullName evidence="3">Integrating conjugative element protein PilL, PFGI-1 class</fullName>
    </submittedName>
</protein>
<feature type="compositionally biased region" description="Polar residues" evidence="1">
    <location>
        <begin position="173"/>
        <end position="195"/>
    </location>
</feature>
<reference evidence="3" key="1">
    <citation type="submission" date="2020-05" db="EMBL/GenBank/DDBJ databases">
        <authorList>
            <person name="Delgado-Blas J."/>
        </authorList>
    </citation>
    <scope>NUCLEOTIDE SEQUENCE</scope>
    <source>
        <strain evidence="3">BB1453</strain>
    </source>
</reference>
<dbReference type="AlphaFoldDB" id="A0A9N8GYD3"/>
<evidence type="ECO:0000313" key="3">
    <source>
        <dbReference type="EMBL" id="CAB5688756.1"/>
    </source>
</evidence>
<feature type="region of interest" description="Disordered" evidence="1">
    <location>
        <begin position="170"/>
        <end position="195"/>
    </location>
</feature>
<dbReference type="NCBIfam" id="TIGR03748">
    <property type="entry name" value="conj_PilL"/>
    <property type="match status" value="1"/>
</dbReference>
<gene>
    <name evidence="3" type="ORF">GHA_01758</name>
</gene>
<dbReference type="RefSeq" id="WP_164455052.1">
    <property type="nucleotide sequence ID" value="NZ_AP022372.1"/>
</dbReference>
<feature type="signal peptide" evidence="2">
    <location>
        <begin position="1"/>
        <end position="21"/>
    </location>
</feature>
<evidence type="ECO:0000313" key="4">
    <source>
        <dbReference type="Proteomes" id="UP000834611"/>
    </source>
</evidence>
<name>A0A9N8GYD3_PRORE</name>
<comment type="caution">
    <text evidence="3">The sequence shown here is derived from an EMBL/GenBank/DDBJ whole genome shotgun (WGS) entry which is preliminary data.</text>
</comment>
<dbReference type="EMBL" id="CAHPSF010000003">
    <property type="protein sequence ID" value="CAB5688756.1"/>
    <property type="molecule type" value="Genomic_DNA"/>
</dbReference>
<keyword evidence="2" id="KW-0732">Signal</keyword>
<organism evidence="3 4">
    <name type="scientific">Providencia rettgeri</name>
    <dbReference type="NCBI Taxonomy" id="587"/>
    <lineage>
        <taxon>Bacteria</taxon>
        <taxon>Pseudomonadati</taxon>
        <taxon>Pseudomonadota</taxon>
        <taxon>Gammaproteobacteria</taxon>
        <taxon>Enterobacterales</taxon>
        <taxon>Morganellaceae</taxon>
        <taxon>Providencia</taxon>
    </lineage>
</organism>
<accession>A0A9N8GYD3</accession>
<evidence type="ECO:0000256" key="2">
    <source>
        <dbReference type="SAM" id="SignalP"/>
    </source>
</evidence>
<evidence type="ECO:0000256" key="1">
    <source>
        <dbReference type="SAM" id="MobiDB-lite"/>
    </source>
</evidence>
<sequence length="224" mass="24358">MRINPSPLLLPLLALMLSACAPKQTPLATEPANFSSKRVAVTLQRQTLTPDLYASSPEVVRYDRYRLVDISPAAAQRYPLAQLISLHIPTTLAPTVGDAVQYVLRESGYRLCTSRGQANALYRLPLPAVQNQLGPIRLSDALQVLGGPAWQVNVDEAQRVVCHSLRSGYRLPSSDSEASSINKKSVSAAPTSAKTVSQLARPTQIVPVQTKQISKPVRRGGWLK</sequence>
<dbReference type="PROSITE" id="PS51257">
    <property type="entry name" value="PROKAR_LIPOPROTEIN"/>
    <property type="match status" value="1"/>
</dbReference>
<proteinExistence type="predicted"/>
<dbReference type="InterPro" id="IPR022260">
    <property type="entry name" value="Integr_conj_element_PilL"/>
</dbReference>